<reference evidence="1" key="1">
    <citation type="submission" date="2020-05" db="EMBL/GenBank/DDBJ databases">
        <authorList>
            <person name="Chiriac C."/>
            <person name="Salcher M."/>
            <person name="Ghai R."/>
            <person name="Kavagutti S V."/>
        </authorList>
    </citation>
    <scope>NUCLEOTIDE SEQUENCE</scope>
</reference>
<protein>
    <submittedName>
        <fullName evidence="1">Uncharacterized protein</fullName>
    </submittedName>
</protein>
<organism evidence="1">
    <name type="scientific">uncultured Caudovirales phage</name>
    <dbReference type="NCBI Taxonomy" id="2100421"/>
    <lineage>
        <taxon>Viruses</taxon>
        <taxon>Duplodnaviria</taxon>
        <taxon>Heunggongvirae</taxon>
        <taxon>Uroviricota</taxon>
        <taxon>Caudoviricetes</taxon>
        <taxon>Peduoviridae</taxon>
        <taxon>Maltschvirus</taxon>
        <taxon>Maltschvirus maltsch</taxon>
    </lineage>
</organism>
<accession>A0A6J7X3M1</accession>
<dbReference type="EMBL" id="LR798323">
    <property type="protein sequence ID" value="CAB5223883.1"/>
    <property type="molecule type" value="Genomic_DNA"/>
</dbReference>
<evidence type="ECO:0000313" key="1">
    <source>
        <dbReference type="EMBL" id="CAB5223883.1"/>
    </source>
</evidence>
<sequence length="81" mass="9383">MDITLTFDEWTLKNEFVGWMVGGCDDEDTYWRDEVNDAFDGGPGSLYIWKGHTFVNCGSDGWLVDGTMMSDPSEFFYDEWM</sequence>
<name>A0A6J7X3M1_9CAUD</name>
<proteinExistence type="predicted"/>
<gene>
    <name evidence="1" type="ORF">UFOVP390_17</name>
</gene>